<dbReference type="InterPro" id="IPR003016">
    <property type="entry name" value="2-oxoA_DH_lipoyl-BS"/>
</dbReference>
<dbReference type="InterPro" id="IPR011053">
    <property type="entry name" value="Single_hybrid_motif"/>
</dbReference>
<organism evidence="4 5">
    <name type="scientific">Ralstonia pickettii</name>
    <name type="common">Burkholderia pickettii</name>
    <dbReference type="NCBI Taxonomy" id="329"/>
    <lineage>
        <taxon>Bacteria</taxon>
        <taxon>Pseudomonadati</taxon>
        <taxon>Pseudomonadota</taxon>
        <taxon>Betaproteobacteria</taxon>
        <taxon>Burkholderiales</taxon>
        <taxon>Burkholderiaceae</taxon>
        <taxon>Ralstonia</taxon>
    </lineage>
</organism>
<feature type="domain" description="Lipoyl-binding" evidence="3">
    <location>
        <begin position="1"/>
        <end position="80"/>
    </location>
</feature>
<evidence type="ECO:0000256" key="1">
    <source>
        <dbReference type="ARBA" id="ARBA00001938"/>
    </source>
</evidence>
<proteinExistence type="predicted"/>
<reference evidence="4 5" key="1">
    <citation type="submission" date="2017-12" db="EMBL/GenBank/DDBJ databases">
        <title>Draft genome sequence of Ralstonia pickettii 52.</title>
        <authorList>
            <person name="Zheng B."/>
        </authorList>
    </citation>
    <scope>NUCLEOTIDE SEQUENCE [LARGE SCALE GENOMIC DNA]</scope>
    <source>
        <strain evidence="4 5">52</strain>
    </source>
</reference>
<dbReference type="PROSITE" id="PS00189">
    <property type="entry name" value="LIPOYL"/>
    <property type="match status" value="1"/>
</dbReference>
<dbReference type="CDD" id="cd06849">
    <property type="entry name" value="lipoyl_domain"/>
    <property type="match status" value="1"/>
</dbReference>
<gene>
    <name evidence="4" type="ORF">C0Q88_16070</name>
</gene>
<dbReference type="AlphaFoldDB" id="A0A2N4TN43"/>
<dbReference type="Gene3D" id="2.40.50.100">
    <property type="match status" value="1"/>
</dbReference>
<dbReference type="EMBL" id="PKQE01000004">
    <property type="protein sequence ID" value="PLC41127.1"/>
    <property type="molecule type" value="Genomic_DNA"/>
</dbReference>
<protein>
    <submittedName>
        <fullName evidence="4">Biotin attachment protein</fullName>
    </submittedName>
</protein>
<name>A0A2N4TN43_RALPI</name>
<evidence type="ECO:0000256" key="2">
    <source>
        <dbReference type="ARBA" id="ARBA00022823"/>
    </source>
</evidence>
<dbReference type="InterPro" id="IPR000089">
    <property type="entry name" value="Biotin_lipoyl"/>
</dbReference>
<dbReference type="PROSITE" id="PS50968">
    <property type="entry name" value="BIOTINYL_LIPOYL"/>
    <property type="match status" value="1"/>
</dbReference>
<evidence type="ECO:0000313" key="5">
    <source>
        <dbReference type="Proteomes" id="UP000234456"/>
    </source>
</evidence>
<evidence type="ECO:0000259" key="3">
    <source>
        <dbReference type="PROSITE" id="PS50968"/>
    </source>
</evidence>
<dbReference type="Pfam" id="PF00364">
    <property type="entry name" value="Biotin_lipoyl"/>
    <property type="match status" value="1"/>
</dbReference>
<dbReference type="Proteomes" id="UP000234456">
    <property type="component" value="Unassembled WGS sequence"/>
</dbReference>
<comment type="cofactor">
    <cofactor evidence="1">
        <name>(R)-lipoate</name>
        <dbReference type="ChEBI" id="CHEBI:83088"/>
    </cofactor>
</comment>
<dbReference type="SUPFAM" id="SSF51230">
    <property type="entry name" value="Single hybrid motif"/>
    <property type="match status" value="1"/>
</dbReference>
<comment type="caution">
    <text evidence="4">The sequence shown here is derived from an EMBL/GenBank/DDBJ whole genome shotgun (WGS) entry which is preliminary data.</text>
</comment>
<keyword evidence="2" id="KW-0450">Lipoyl</keyword>
<sequence length="83" mass="8598">MIDVLMSDAAWQDVEEGTEALLQDWLVKPGDAVSAGQALAVVELVKTTHEVAAPADGVVAALEVAAQDTFGRGAVLARLEPKA</sequence>
<dbReference type="OrthoDB" id="8757798at2"/>
<evidence type="ECO:0000313" key="4">
    <source>
        <dbReference type="EMBL" id="PLC41127.1"/>
    </source>
</evidence>
<accession>A0A2N4TN43</accession>